<feature type="domain" description="Gcp-like" evidence="7">
    <location>
        <begin position="28"/>
        <end position="148"/>
    </location>
</feature>
<comment type="similarity">
    <text evidence="2">Belongs to the KAE1 / TsaD family. TsaB subfamily.</text>
</comment>
<dbReference type="GO" id="GO:0005829">
    <property type="term" value="C:cytosol"/>
    <property type="evidence" value="ECO:0007669"/>
    <property type="project" value="TreeGrafter"/>
</dbReference>
<dbReference type="InterPro" id="IPR000905">
    <property type="entry name" value="Gcp-like_dom"/>
</dbReference>
<comment type="subcellular location">
    <subcellularLocation>
        <location evidence="1">Cytoplasm</location>
    </subcellularLocation>
</comment>
<evidence type="ECO:0000256" key="5">
    <source>
        <dbReference type="ARBA" id="ARBA00022694"/>
    </source>
</evidence>
<evidence type="ECO:0000256" key="2">
    <source>
        <dbReference type="ARBA" id="ARBA00010493"/>
    </source>
</evidence>
<dbReference type="PANTHER" id="PTHR11735">
    <property type="entry name" value="TRNA N6-ADENOSINE THREONYLCARBAMOYLTRANSFERASE"/>
    <property type="match status" value="1"/>
</dbReference>
<dbReference type="AlphaFoldDB" id="A0A156YXS6"/>
<evidence type="ECO:0000256" key="1">
    <source>
        <dbReference type="ARBA" id="ARBA00004496"/>
    </source>
</evidence>
<dbReference type="CDD" id="cd24032">
    <property type="entry name" value="ASKHA_NBD_TsaB"/>
    <property type="match status" value="1"/>
</dbReference>
<dbReference type="Gene3D" id="3.30.420.40">
    <property type="match status" value="2"/>
</dbReference>
<dbReference type="Proteomes" id="UP000076008">
    <property type="component" value="Unassembled WGS sequence"/>
</dbReference>
<dbReference type="PANTHER" id="PTHR11735:SF11">
    <property type="entry name" value="TRNA THREONYLCARBAMOYLADENOSINE BIOSYNTHESIS PROTEIN TSAB"/>
    <property type="match status" value="1"/>
</dbReference>
<reference evidence="8 9" key="1">
    <citation type="submission" date="2016-03" db="EMBL/GenBank/DDBJ databases">
        <authorList>
            <consortium name="Pathogen Informatics"/>
        </authorList>
    </citation>
    <scope>NUCLEOTIDE SEQUENCE [LARGE SCALE GENOMIC DNA]</scope>
    <source>
        <strain evidence="9">e1252</strain>
    </source>
</reference>
<evidence type="ECO:0000256" key="4">
    <source>
        <dbReference type="ARBA" id="ARBA00022490"/>
    </source>
</evidence>
<dbReference type="InterPro" id="IPR043129">
    <property type="entry name" value="ATPase_NBD"/>
</dbReference>
<evidence type="ECO:0000256" key="3">
    <source>
        <dbReference type="ARBA" id="ARBA00019012"/>
    </source>
</evidence>
<organism evidence="8 9">
    <name type="scientific">Enterobacter cloacae</name>
    <dbReference type="NCBI Taxonomy" id="550"/>
    <lineage>
        <taxon>Bacteria</taxon>
        <taxon>Pseudomonadati</taxon>
        <taxon>Pseudomonadota</taxon>
        <taxon>Gammaproteobacteria</taxon>
        <taxon>Enterobacterales</taxon>
        <taxon>Enterobacteriaceae</taxon>
        <taxon>Enterobacter</taxon>
        <taxon>Enterobacter cloacae complex</taxon>
    </lineage>
</organism>
<evidence type="ECO:0000259" key="7">
    <source>
        <dbReference type="Pfam" id="PF00814"/>
    </source>
</evidence>
<dbReference type="FunFam" id="3.30.420.40:FF:000097">
    <property type="entry name" value="tRNA threonylcarbamoyladenosine biosynthesis protein TsaB"/>
    <property type="match status" value="1"/>
</dbReference>
<evidence type="ECO:0000256" key="6">
    <source>
        <dbReference type="ARBA" id="ARBA00032446"/>
    </source>
</evidence>
<dbReference type="GO" id="GO:0002949">
    <property type="term" value="P:tRNA threonylcarbamoyladenosine modification"/>
    <property type="evidence" value="ECO:0007669"/>
    <property type="project" value="InterPro"/>
</dbReference>
<gene>
    <name evidence="8" type="primary">yeaZ</name>
    <name evidence="8" type="ORF">SAMEA2273318_01767</name>
</gene>
<proteinExistence type="inferred from homology"/>
<dbReference type="SUPFAM" id="SSF53067">
    <property type="entry name" value="Actin-like ATPase domain"/>
    <property type="match status" value="2"/>
</dbReference>
<dbReference type="EMBL" id="FJXR01000009">
    <property type="protein sequence ID" value="CZV10590.1"/>
    <property type="molecule type" value="Genomic_DNA"/>
</dbReference>
<evidence type="ECO:0000313" key="9">
    <source>
        <dbReference type="Proteomes" id="UP000076008"/>
    </source>
</evidence>
<dbReference type="Pfam" id="PF00814">
    <property type="entry name" value="TsaD"/>
    <property type="match status" value="1"/>
</dbReference>
<keyword evidence="4" id="KW-0963">Cytoplasm</keyword>
<evidence type="ECO:0000313" key="8">
    <source>
        <dbReference type="EMBL" id="CZV10590.1"/>
    </source>
</evidence>
<dbReference type="NCBIfam" id="TIGR03725">
    <property type="entry name" value="T6A_YeaZ"/>
    <property type="match status" value="1"/>
</dbReference>
<sequence length="231" mass="24648">MRILAIDTATEACSVALLNNDAVSAHFEECPREHTQRILPLVKAILTQGNTSLTDLDALAFGRGPGSFTGVRIGIGIAQGLALGAELPMIGVSTLATMAQGAWRMTGATRVLAAIDARMGEVYWAEYTRDEQGVWHGEETEAVLKPEAVTERLQQLSGEWATVGTGWPAWPEMASGTGVTLVDGNMLLPAAEDMLPIACQLLAAGKTVAVEHAEPVYLRNTVAWKKLPGRE</sequence>
<dbReference type="RefSeq" id="WP_063143826.1">
    <property type="nucleotide sequence ID" value="NZ_FJXR01000009.1"/>
</dbReference>
<dbReference type="InterPro" id="IPR022496">
    <property type="entry name" value="T6A_TsaB"/>
</dbReference>
<name>A0A156YXS6_ENTCL</name>
<keyword evidence="5" id="KW-0819">tRNA processing</keyword>
<protein>
    <recommendedName>
        <fullName evidence="3">tRNA threonylcarbamoyladenosine biosynthesis protein TsaB</fullName>
    </recommendedName>
    <alternativeName>
        <fullName evidence="6">t(6)A37 threonylcarbamoyladenosine biosynthesis protein TsaB</fullName>
    </alternativeName>
</protein>
<accession>A0A156YXS6</accession>